<comment type="subcellular location">
    <subcellularLocation>
        <location evidence="1">Membrane</location>
    </subcellularLocation>
</comment>
<evidence type="ECO:0000256" key="3">
    <source>
        <dbReference type="ARBA" id="ARBA00022989"/>
    </source>
</evidence>
<comment type="caution">
    <text evidence="5">The sequence shown here is derived from an EMBL/GenBank/DDBJ whole genome shotgun (WGS) entry which is preliminary data.</text>
</comment>
<proteinExistence type="predicted"/>
<sequence length="79" mass="8839">MVLKNVKKETWIRTTVLVVALVNQGLQITGKQILPYTPEEVANGVSFGLTIVATIWAWWKNNSFSENAQYADEIMKGGK</sequence>
<dbReference type="Pfam" id="PF04688">
    <property type="entry name" value="Holin_SPP1"/>
    <property type="match status" value="1"/>
</dbReference>
<evidence type="ECO:0000256" key="2">
    <source>
        <dbReference type="ARBA" id="ARBA00022692"/>
    </source>
</evidence>
<keyword evidence="4" id="KW-0472">Membrane</keyword>
<dbReference type="GO" id="GO:0016020">
    <property type="term" value="C:membrane"/>
    <property type="evidence" value="ECO:0007669"/>
    <property type="project" value="UniProtKB-SubCell"/>
</dbReference>
<protein>
    <submittedName>
        <fullName evidence="5">Phage holin</fullName>
    </submittedName>
</protein>
<dbReference type="NCBIfam" id="TIGR01592">
    <property type="entry name" value="holin_SPP1"/>
    <property type="match status" value="1"/>
</dbReference>
<evidence type="ECO:0000313" key="5">
    <source>
        <dbReference type="EMBL" id="MPW26393.1"/>
    </source>
</evidence>
<dbReference type="Proteomes" id="UP000440004">
    <property type="component" value="Unassembled WGS sequence"/>
</dbReference>
<gene>
    <name evidence="5" type="ORF">GC105_11395</name>
</gene>
<evidence type="ECO:0000256" key="1">
    <source>
        <dbReference type="ARBA" id="ARBA00004370"/>
    </source>
</evidence>
<keyword evidence="6" id="KW-1185">Reference proteome</keyword>
<dbReference type="EMBL" id="WHNX01000018">
    <property type="protein sequence ID" value="MPW26393.1"/>
    <property type="molecule type" value="Genomic_DNA"/>
</dbReference>
<name>A0A6A7KBK7_9FIRM</name>
<organism evidence="5 6">
    <name type="scientific">Alkalibaculum sporogenes</name>
    <dbReference type="NCBI Taxonomy" id="2655001"/>
    <lineage>
        <taxon>Bacteria</taxon>
        <taxon>Bacillati</taxon>
        <taxon>Bacillota</taxon>
        <taxon>Clostridia</taxon>
        <taxon>Eubacteriales</taxon>
        <taxon>Eubacteriaceae</taxon>
        <taxon>Alkalibaculum</taxon>
    </lineage>
</organism>
<evidence type="ECO:0000256" key="4">
    <source>
        <dbReference type="ARBA" id="ARBA00023136"/>
    </source>
</evidence>
<keyword evidence="3" id="KW-1133">Transmembrane helix</keyword>
<accession>A0A6A7KBK7</accession>
<dbReference type="AlphaFoldDB" id="A0A6A7KBK7"/>
<evidence type="ECO:0000313" key="6">
    <source>
        <dbReference type="Proteomes" id="UP000440004"/>
    </source>
</evidence>
<dbReference type="RefSeq" id="WP_152804856.1">
    <property type="nucleotide sequence ID" value="NZ_WHNX01000018.1"/>
</dbReference>
<reference evidence="5 6" key="1">
    <citation type="submission" date="2019-10" db="EMBL/GenBank/DDBJ databases">
        <title>Alkalibaculum tamaniensis sp.nov., a new alkaliphilic acetogen, isolated on methoxylated aromatics from a mud volcano.</title>
        <authorList>
            <person name="Khomyakova M.A."/>
            <person name="Merkel A.Y."/>
            <person name="Bonch-Osmolovskaya E.A."/>
            <person name="Slobodkin A.I."/>
        </authorList>
    </citation>
    <scope>NUCLEOTIDE SEQUENCE [LARGE SCALE GENOMIC DNA]</scope>
    <source>
        <strain evidence="5 6">M08DMB</strain>
    </source>
</reference>
<keyword evidence="2" id="KW-0812">Transmembrane</keyword>
<dbReference type="InterPro" id="IPR006479">
    <property type="entry name" value="Holin"/>
</dbReference>